<proteinExistence type="predicted"/>
<protein>
    <recommendedName>
        <fullName evidence="3">Reverse transcriptase domain-containing protein</fullName>
    </recommendedName>
</protein>
<dbReference type="Proteomes" id="UP001151760">
    <property type="component" value="Unassembled WGS sequence"/>
</dbReference>
<accession>A0ABQ5D8Z6</accession>
<dbReference type="EMBL" id="BQNB010014989">
    <property type="protein sequence ID" value="GJT34726.1"/>
    <property type="molecule type" value="Genomic_DNA"/>
</dbReference>
<evidence type="ECO:0000313" key="1">
    <source>
        <dbReference type="EMBL" id="GJT34726.1"/>
    </source>
</evidence>
<name>A0ABQ5D8Z6_9ASTR</name>
<gene>
    <name evidence="1" type="ORF">Tco_0925145</name>
</gene>
<evidence type="ECO:0000313" key="2">
    <source>
        <dbReference type="Proteomes" id="UP001151760"/>
    </source>
</evidence>
<comment type="caution">
    <text evidence="1">The sequence shown here is derived from an EMBL/GenBank/DDBJ whole genome shotgun (WGS) entry which is preliminary data.</text>
</comment>
<reference evidence="1" key="1">
    <citation type="journal article" date="2022" name="Int. J. Mol. Sci.">
        <title>Draft Genome of Tanacetum Coccineum: Genomic Comparison of Closely Related Tanacetum-Family Plants.</title>
        <authorList>
            <person name="Yamashiro T."/>
            <person name="Shiraishi A."/>
            <person name="Nakayama K."/>
            <person name="Satake H."/>
        </authorList>
    </citation>
    <scope>NUCLEOTIDE SEQUENCE</scope>
</reference>
<reference evidence="1" key="2">
    <citation type="submission" date="2022-01" db="EMBL/GenBank/DDBJ databases">
        <authorList>
            <person name="Yamashiro T."/>
            <person name="Shiraishi A."/>
            <person name="Satake H."/>
            <person name="Nakayama K."/>
        </authorList>
    </citation>
    <scope>NUCLEOTIDE SEQUENCE</scope>
</reference>
<keyword evidence="2" id="KW-1185">Reference proteome</keyword>
<evidence type="ECO:0008006" key="3">
    <source>
        <dbReference type="Google" id="ProtNLM"/>
    </source>
</evidence>
<sequence>MTIHSTILIPAECATVITSSKEIPKEAGVRHENFKVALHPNIPDQEVAIGETLSAKGRTKLCSLLKENLDIFAWKPSKHDRSTTINS</sequence>
<organism evidence="1 2">
    <name type="scientific">Tanacetum coccineum</name>
    <dbReference type="NCBI Taxonomy" id="301880"/>
    <lineage>
        <taxon>Eukaryota</taxon>
        <taxon>Viridiplantae</taxon>
        <taxon>Streptophyta</taxon>
        <taxon>Embryophyta</taxon>
        <taxon>Tracheophyta</taxon>
        <taxon>Spermatophyta</taxon>
        <taxon>Magnoliopsida</taxon>
        <taxon>eudicotyledons</taxon>
        <taxon>Gunneridae</taxon>
        <taxon>Pentapetalae</taxon>
        <taxon>asterids</taxon>
        <taxon>campanulids</taxon>
        <taxon>Asterales</taxon>
        <taxon>Asteraceae</taxon>
        <taxon>Asteroideae</taxon>
        <taxon>Anthemideae</taxon>
        <taxon>Anthemidinae</taxon>
        <taxon>Tanacetum</taxon>
    </lineage>
</organism>